<gene>
    <name evidence="3" type="ORF">B879_01987</name>
</gene>
<dbReference type="Pfam" id="PF04187">
    <property type="entry name" value="Cofac_haem_bdg"/>
    <property type="match status" value="1"/>
</dbReference>
<evidence type="ECO:0000256" key="1">
    <source>
        <dbReference type="SAM" id="SignalP"/>
    </source>
</evidence>
<protein>
    <submittedName>
        <fullName evidence="3">Putative iron-regulated protein</fullName>
    </submittedName>
</protein>
<proteinExistence type="predicted"/>
<dbReference type="Gene3D" id="3.40.50.11550">
    <property type="match status" value="1"/>
</dbReference>
<dbReference type="InterPro" id="IPR007314">
    <property type="entry name" value="Cofac_haem-bd_dom"/>
</dbReference>
<evidence type="ECO:0000313" key="3">
    <source>
        <dbReference type="EMBL" id="EKB49418.1"/>
    </source>
</evidence>
<keyword evidence="4" id="KW-1185">Reference proteome</keyword>
<dbReference type="Proteomes" id="UP000004478">
    <property type="component" value="Unassembled WGS sequence"/>
</dbReference>
<sequence>MIKILYAFLLSSFISFSAYSQTAAFKIFDKEGRAVRFEAMAQIATQHQLVFFGELHNNGLAHWLQLRLLKEMHLVKDRMVLASEFFERDDQLTIDEWFAGRITDRNFEAEAKLWNNYQTDYKPLMLFAKSNGIPFIASNIPRKYASIVSREGLEGLETLSNEAKKFIAPLPVTVDKDLPGYKAMADMMHGSTMNMDFMVEAQAIKDATMAYSLFEPIQKGLPILHINGSYHSNNYEGIVLFGTSGKNSLNCP</sequence>
<evidence type="ECO:0000259" key="2">
    <source>
        <dbReference type="Pfam" id="PF04187"/>
    </source>
</evidence>
<dbReference type="RefSeq" id="WP_009185017.1">
    <property type="nucleotide sequence ID" value="NZ_AMGM01000026.1"/>
</dbReference>
<dbReference type="EMBL" id="AMGM01000026">
    <property type="protein sequence ID" value="EKB49418.1"/>
    <property type="molecule type" value="Genomic_DNA"/>
</dbReference>
<dbReference type="PATRIC" id="fig|1225176.3.peg.2120"/>
<dbReference type="AlphaFoldDB" id="K1LGJ1"/>
<keyword evidence="1" id="KW-0732">Signal</keyword>
<comment type="caution">
    <text evidence="3">The sequence shown here is derived from an EMBL/GenBank/DDBJ whole genome shotgun (WGS) entry which is preliminary data.</text>
</comment>
<feature type="signal peptide" evidence="1">
    <location>
        <begin position="1"/>
        <end position="20"/>
    </location>
</feature>
<evidence type="ECO:0000313" key="4">
    <source>
        <dbReference type="Proteomes" id="UP000004478"/>
    </source>
</evidence>
<accession>K1LGJ1</accession>
<organism evidence="3 4">
    <name type="scientific">Cecembia lonarensis (strain CCUG 58316 / KCTC 22772 / LW9)</name>
    <dbReference type="NCBI Taxonomy" id="1225176"/>
    <lineage>
        <taxon>Bacteria</taxon>
        <taxon>Pseudomonadati</taxon>
        <taxon>Bacteroidota</taxon>
        <taxon>Cytophagia</taxon>
        <taxon>Cytophagales</taxon>
        <taxon>Cyclobacteriaceae</taxon>
        <taxon>Cecembia</taxon>
    </lineage>
</organism>
<dbReference type="SUPFAM" id="SSF159501">
    <property type="entry name" value="EreA/ChaN-like"/>
    <property type="match status" value="1"/>
</dbReference>
<dbReference type="CDD" id="cd14727">
    <property type="entry name" value="ChanN-like"/>
    <property type="match status" value="1"/>
</dbReference>
<feature type="domain" description="Haem-binding uptake Tiki superfamily ChaN" evidence="2">
    <location>
        <begin position="41"/>
        <end position="239"/>
    </location>
</feature>
<name>K1LGJ1_CECL9</name>
<feature type="chain" id="PRO_5003847695" evidence="1">
    <location>
        <begin position="21"/>
        <end position="252"/>
    </location>
</feature>
<reference evidence="3 4" key="1">
    <citation type="journal article" date="2012" name="J. Bacteriol.">
        <title>Draft Genome Sequence of Cecembia lonarensis Strain LW9T, Isolated from Lonar Lake, a Haloalkaline Lake in India.</title>
        <authorList>
            <person name="Shivaji S."/>
            <person name="Ara S."/>
            <person name="Singh A."/>
            <person name="Pinnaka A.K."/>
        </authorList>
    </citation>
    <scope>NUCLEOTIDE SEQUENCE [LARGE SCALE GENOMIC DNA]</scope>
    <source>
        <strain evidence="3 4">LW9</strain>
    </source>
</reference>